<accession>A0A3D8WTB2</accession>
<protein>
    <submittedName>
        <fullName evidence="1">Uncharacterized protein</fullName>
    </submittedName>
</protein>
<comment type="caution">
    <text evidence="1">The sequence shown here is derived from an EMBL/GenBank/DDBJ whole genome shotgun (WGS) entry which is preliminary data.</text>
</comment>
<evidence type="ECO:0000313" key="1">
    <source>
        <dbReference type="EMBL" id="RDZ05536.1"/>
    </source>
</evidence>
<dbReference type="AlphaFoldDB" id="A0A3D8WTB2"/>
<reference evidence="1 2" key="1">
    <citation type="journal article" date="2018" name="Appl. Environ. Microbiol.">
        <title>Antimicrobial susceptibility testing and tentative epidemiological cut-off values of five Bacillus species relevant for use as animal feed additives or for plant protection.</title>
        <authorList>
            <person name="Agerso Y."/>
            <person name="Stuer-Lauridsen B."/>
            <person name="Bjerre K."/>
            <person name="Jensen M.G."/>
            <person name="Johansen E."/>
            <person name="Bennedsen M."/>
            <person name="Brockmann E."/>
            <person name="Nielsen B."/>
        </authorList>
    </citation>
    <scope>NUCLEOTIDE SEQUENCE [LARGE SCALE GENOMIC DNA]</scope>
    <source>
        <strain evidence="1 2">CHCC20162</strain>
    </source>
</reference>
<evidence type="ECO:0000313" key="2">
    <source>
        <dbReference type="Proteomes" id="UP000256519"/>
    </source>
</evidence>
<name>A0A3D8WTB2_PRIMG</name>
<dbReference type="Proteomes" id="UP000256519">
    <property type="component" value="Unassembled WGS sequence"/>
</dbReference>
<dbReference type="EMBL" id="PQWM01000077">
    <property type="protein sequence ID" value="RDZ05536.1"/>
    <property type="molecule type" value="Genomic_DNA"/>
</dbReference>
<gene>
    <name evidence="1" type="ORF">C3744_29480</name>
</gene>
<organism evidence="1 2">
    <name type="scientific">Priestia megaterium</name>
    <name type="common">Bacillus megaterium</name>
    <dbReference type="NCBI Taxonomy" id="1404"/>
    <lineage>
        <taxon>Bacteria</taxon>
        <taxon>Bacillati</taxon>
        <taxon>Bacillota</taxon>
        <taxon>Bacilli</taxon>
        <taxon>Bacillales</taxon>
        <taxon>Bacillaceae</taxon>
        <taxon>Priestia</taxon>
    </lineage>
</organism>
<sequence>MLDYEQVIKKLEDDNDRPDITVAQKEVNEWRIKYIKLMNRPKAVDEPYTYKNPVVEALKDPKFTCAPNLILGKQ</sequence>
<proteinExistence type="predicted"/>